<evidence type="ECO:0000313" key="3">
    <source>
        <dbReference type="EMBL" id="PYH43749.1"/>
    </source>
</evidence>
<organism evidence="3 4">
    <name type="scientific">Aspergillus saccharolyticus JOP 1030-1</name>
    <dbReference type="NCBI Taxonomy" id="1450539"/>
    <lineage>
        <taxon>Eukaryota</taxon>
        <taxon>Fungi</taxon>
        <taxon>Dikarya</taxon>
        <taxon>Ascomycota</taxon>
        <taxon>Pezizomycotina</taxon>
        <taxon>Eurotiomycetes</taxon>
        <taxon>Eurotiomycetidae</taxon>
        <taxon>Eurotiales</taxon>
        <taxon>Aspergillaceae</taxon>
        <taxon>Aspergillus</taxon>
        <taxon>Aspergillus subgen. Circumdati</taxon>
    </lineage>
</organism>
<reference evidence="3 4" key="1">
    <citation type="submission" date="2016-12" db="EMBL/GenBank/DDBJ databases">
        <title>The genomes of Aspergillus section Nigri reveals drivers in fungal speciation.</title>
        <authorList>
            <consortium name="DOE Joint Genome Institute"/>
            <person name="Vesth T.C."/>
            <person name="Nybo J."/>
            <person name="Theobald S."/>
            <person name="Brandl J."/>
            <person name="Frisvad J.C."/>
            <person name="Nielsen K.F."/>
            <person name="Lyhne E.K."/>
            <person name="Kogle M.E."/>
            <person name="Kuo A."/>
            <person name="Riley R."/>
            <person name="Clum A."/>
            <person name="Nolan M."/>
            <person name="Lipzen A."/>
            <person name="Salamov A."/>
            <person name="Henrissat B."/>
            <person name="Wiebenga A."/>
            <person name="De Vries R.P."/>
            <person name="Grigoriev I.V."/>
            <person name="Mortensen U.H."/>
            <person name="Andersen M.R."/>
            <person name="Baker S.E."/>
        </authorList>
    </citation>
    <scope>NUCLEOTIDE SEQUENCE [LARGE SCALE GENOMIC DNA]</scope>
    <source>
        <strain evidence="3 4">JOP 1030-1</strain>
    </source>
</reference>
<dbReference type="GeneID" id="37081465"/>
<gene>
    <name evidence="3" type="ORF">BP01DRAFT_92470</name>
</gene>
<evidence type="ECO:0000259" key="2">
    <source>
        <dbReference type="SMART" id="SM01111"/>
    </source>
</evidence>
<dbReference type="InterPro" id="IPR036673">
    <property type="entry name" value="Cyanovirin-N_sf"/>
</dbReference>
<dbReference type="RefSeq" id="XP_025429731.1">
    <property type="nucleotide sequence ID" value="XM_025580236.1"/>
</dbReference>
<dbReference type="STRING" id="1450539.A0A318Z968"/>
<dbReference type="Gene3D" id="2.30.60.10">
    <property type="entry name" value="Cyanovirin-N"/>
    <property type="match status" value="1"/>
</dbReference>
<keyword evidence="1" id="KW-0732">Signal</keyword>
<dbReference type="InterPro" id="IPR011058">
    <property type="entry name" value="Cyanovirin-N"/>
</dbReference>
<dbReference type="Pfam" id="PF08881">
    <property type="entry name" value="CVNH"/>
    <property type="match status" value="1"/>
</dbReference>
<dbReference type="EMBL" id="KZ821241">
    <property type="protein sequence ID" value="PYH43749.1"/>
    <property type="molecule type" value="Genomic_DNA"/>
</dbReference>
<name>A0A318Z968_9EURO</name>
<dbReference type="Proteomes" id="UP000248349">
    <property type="component" value="Unassembled WGS sequence"/>
</dbReference>
<evidence type="ECO:0000256" key="1">
    <source>
        <dbReference type="SAM" id="SignalP"/>
    </source>
</evidence>
<proteinExistence type="predicted"/>
<dbReference type="OrthoDB" id="4672515at2759"/>
<evidence type="ECO:0000313" key="4">
    <source>
        <dbReference type="Proteomes" id="UP000248349"/>
    </source>
</evidence>
<feature type="signal peptide" evidence="1">
    <location>
        <begin position="1"/>
        <end position="19"/>
    </location>
</feature>
<dbReference type="SMART" id="SM01111">
    <property type="entry name" value="CVNH"/>
    <property type="match status" value="1"/>
</dbReference>
<protein>
    <submittedName>
        <fullName evidence="3">Cyanovirin-N</fullName>
    </submittedName>
</protein>
<dbReference type="AlphaFoldDB" id="A0A318Z968"/>
<accession>A0A318Z968</accession>
<feature type="domain" description="Cyanovirin-N" evidence="2">
    <location>
        <begin position="21"/>
        <end position="122"/>
    </location>
</feature>
<feature type="chain" id="PRO_5016384990" evidence="1">
    <location>
        <begin position="20"/>
        <end position="238"/>
    </location>
</feature>
<dbReference type="SUPFAM" id="SSF51322">
    <property type="entry name" value="Cyanovirin-N"/>
    <property type="match status" value="1"/>
</dbReference>
<sequence length="238" mass="25281">MQLTTALLVTAGFCTSVYGQGYADECSDIYLKENWLVGTCPTSDGTGTITSSVYLPNKITNTDGTLGWKTDGAYSDSCGECQLLAGGGSLDCLCEGSYGTINKNTTLNLEEHIANYDGHLLSNLTGSVTSIPANSSWPVPSDFEVQLQTASADNNCTTIGGYITLDGPESCYYLNLGVQYYFYAAQTVNNQGWEIAAYHDSTCDGEPVGTFTPANDDTCLSFPDGVTGFAVTPLWNAD</sequence>
<keyword evidence="4" id="KW-1185">Reference proteome</keyword>